<comment type="catalytic activity">
    <reaction evidence="1 4 5">
        <text>[protein]-peptidylproline (omega=180) = [protein]-peptidylproline (omega=0)</text>
        <dbReference type="Rhea" id="RHEA:16237"/>
        <dbReference type="Rhea" id="RHEA-COMP:10747"/>
        <dbReference type="Rhea" id="RHEA-COMP:10748"/>
        <dbReference type="ChEBI" id="CHEBI:83833"/>
        <dbReference type="ChEBI" id="CHEBI:83834"/>
        <dbReference type="EC" id="5.2.1.8"/>
    </reaction>
</comment>
<organism evidence="7 8">
    <name type="scientific">Flammeovirga aprica JL-4</name>
    <dbReference type="NCBI Taxonomy" id="694437"/>
    <lineage>
        <taxon>Bacteria</taxon>
        <taxon>Pseudomonadati</taxon>
        <taxon>Bacteroidota</taxon>
        <taxon>Cytophagia</taxon>
        <taxon>Cytophagales</taxon>
        <taxon>Flammeovirgaceae</taxon>
        <taxon>Flammeovirga</taxon>
    </lineage>
</organism>
<protein>
    <recommendedName>
        <fullName evidence="5">Peptidyl-prolyl cis-trans isomerase</fullName>
        <ecNumber evidence="5">5.2.1.8</ecNumber>
    </recommendedName>
</protein>
<evidence type="ECO:0000259" key="6">
    <source>
        <dbReference type="PROSITE" id="PS50059"/>
    </source>
</evidence>
<dbReference type="Gene3D" id="3.10.50.40">
    <property type="match status" value="1"/>
</dbReference>
<keyword evidence="2 4" id="KW-0697">Rotamase</keyword>
<dbReference type="EC" id="5.2.1.8" evidence="5"/>
<accession>A0A7X9S0U4</accession>
<gene>
    <name evidence="7" type="ORF">HHU12_29705</name>
</gene>
<evidence type="ECO:0000313" key="7">
    <source>
        <dbReference type="EMBL" id="NME72174.1"/>
    </source>
</evidence>
<dbReference type="Pfam" id="PF00254">
    <property type="entry name" value="FKBP_C"/>
    <property type="match status" value="1"/>
</dbReference>
<comment type="caution">
    <text evidence="7">The sequence shown here is derived from an EMBL/GenBank/DDBJ whole genome shotgun (WGS) entry which is preliminary data.</text>
</comment>
<evidence type="ECO:0000256" key="5">
    <source>
        <dbReference type="RuleBase" id="RU003915"/>
    </source>
</evidence>
<keyword evidence="3 4" id="KW-0413">Isomerase</keyword>
<dbReference type="Proteomes" id="UP000576082">
    <property type="component" value="Unassembled WGS sequence"/>
</dbReference>
<proteinExistence type="inferred from homology"/>
<keyword evidence="8" id="KW-1185">Reference proteome</keyword>
<name>A0A7X9S0U4_9BACT</name>
<evidence type="ECO:0000256" key="3">
    <source>
        <dbReference type="ARBA" id="ARBA00023235"/>
    </source>
</evidence>
<dbReference type="AlphaFoldDB" id="A0A7X9S0U4"/>
<feature type="domain" description="PPIase FKBP-type" evidence="6">
    <location>
        <begin position="56"/>
        <end position="143"/>
    </location>
</feature>
<sequence length="143" mass="15813">MVTDKKLKISALELLFIQTAIEVWNDEKIKIGYDFLESGLGIKMITQGNGEKPQKGQRVIVHYTGVLEDGKKFDSSRDRNRPFEFNVGVGEVIKGWDEGVMNLPIGSRAMLMIPADLGYGSRAIGPIPANATLFFDIEVIGVK</sequence>
<evidence type="ECO:0000256" key="4">
    <source>
        <dbReference type="PROSITE-ProRule" id="PRU00277"/>
    </source>
</evidence>
<dbReference type="FunFam" id="3.10.50.40:FF:000025">
    <property type="entry name" value="Peptidylprolyl isomerase"/>
    <property type="match status" value="1"/>
</dbReference>
<dbReference type="EMBL" id="JABANE010000140">
    <property type="protein sequence ID" value="NME72174.1"/>
    <property type="molecule type" value="Genomic_DNA"/>
</dbReference>
<evidence type="ECO:0000313" key="8">
    <source>
        <dbReference type="Proteomes" id="UP000576082"/>
    </source>
</evidence>
<dbReference type="SUPFAM" id="SSF54534">
    <property type="entry name" value="FKBP-like"/>
    <property type="match status" value="1"/>
</dbReference>
<dbReference type="PANTHER" id="PTHR10516:SF443">
    <property type="entry name" value="FK506-BINDING PROTEIN 59-RELATED"/>
    <property type="match status" value="1"/>
</dbReference>
<dbReference type="InterPro" id="IPR050689">
    <property type="entry name" value="FKBP-type_PPIase"/>
</dbReference>
<dbReference type="InterPro" id="IPR046357">
    <property type="entry name" value="PPIase_dom_sf"/>
</dbReference>
<dbReference type="PROSITE" id="PS50059">
    <property type="entry name" value="FKBP_PPIASE"/>
    <property type="match status" value="1"/>
</dbReference>
<dbReference type="PANTHER" id="PTHR10516">
    <property type="entry name" value="PEPTIDYL-PROLYL CIS-TRANS ISOMERASE"/>
    <property type="match status" value="1"/>
</dbReference>
<dbReference type="GO" id="GO:0003755">
    <property type="term" value="F:peptidyl-prolyl cis-trans isomerase activity"/>
    <property type="evidence" value="ECO:0007669"/>
    <property type="project" value="UniProtKB-UniRule"/>
</dbReference>
<reference evidence="7 8" key="1">
    <citation type="submission" date="2020-04" db="EMBL/GenBank/DDBJ databases">
        <title>Flammeovirga sp. SR4, a novel species isolated from seawater.</title>
        <authorList>
            <person name="Wang X."/>
        </authorList>
    </citation>
    <scope>NUCLEOTIDE SEQUENCE [LARGE SCALE GENOMIC DNA]</scope>
    <source>
        <strain evidence="7 8">ATCC 23126</strain>
    </source>
</reference>
<dbReference type="InterPro" id="IPR001179">
    <property type="entry name" value="PPIase_FKBP_dom"/>
</dbReference>
<evidence type="ECO:0000256" key="2">
    <source>
        <dbReference type="ARBA" id="ARBA00023110"/>
    </source>
</evidence>
<comment type="similarity">
    <text evidence="5">Belongs to the FKBP-type PPIase family.</text>
</comment>
<evidence type="ECO:0000256" key="1">
    <source>
        <dbReference type="ARBA" id="ARBA00000971"/>
    </source>
</evidence>